<proteinExistence type="predicted"/>
<evidence type="ECO:0000313" key="2">
    <source>
        <dbReference type="Proteomes" id="UP001497535"/>
    </source>
</evidence>
<dbReference type="EMBL" id="CAVMJV010000017">
    <property type="protein sequence ID" value="CAK5058061.1"/>
    <property type="molecule type" value="Genomic_DNA"/>
</dbReference>
<organism evidence="1 2">
    <name type="scientific">Meloidogyne enterolobii</name>
    <name type="common">Root-knot nematode worm</name>
    <name type="synonym">Meloidogyne mayaguensis</name>
    <dbReference type="NCBI Taxonomy" id="390850"/>
    <lineage>
        <taxon>Eukaryota</taxon>
        <taxon>Metazoa</taxon>
        <taxon>Ecdysozoa</taxon>
        <taxon>Nematoda</taxon>
        <taxon>Chromadorea</taxon>
        <taxon>Rhabditida</taxon>
        <taxon>Tylenchina</taxon>
        <taxon>Tylenchomorpha</taxon>
        <taxon>Tylenchoidea</taxon>
        <taxon>Meloidogynidae</taxon>
        <taxon>Meloidogyninae</taxon>
        <taxon>Meloidogyne</taxon>
    </lineage>
</organism>
<comment type="caution">
    <text evidence="1">The sequence shown here is derived from an EMBL/GenBank/DDBJ whole genome shotgun (WGS) entry which is preliminary data.</text>
</comment>
<sequence length="91" mass="10889">MLDIRGLISCDKSGSEEWISEEYLDVWKDIGLRKLWKNKRDMRWTGALRSIYNFGITSNRFLLFSAPQAKILRFLKGYGADLFYLHHRRKF</sequence>
<reference evidence="1" key="1">
    <citation type="submission" date="2023-11" db="EMBL/GenBank/DDBJ databases">
        <authorList>
            <person name="Poullet M."/>
        </authorList>
    </citation>
    <scope>NUCLEOTIDE SEQUENCE</scope>
    <source>
        <strain evidence="1">E1834</strain>
    </source>
</reference>
<name>A0ACB0YQE7_MELEN</name>
<gene>
    <name evidence="1" type="ORF">MENTE1834_LOCUS15332</name>
</gene>
<keyword evidence="2" id="KW-1185">Reference proteome</keyword>
<accession>A0ACB0YQE7</accession>
<protein>
    <submittedName>
        <fullName evidence="1">Uncharacterized protein</fullName>
    </submittedName>
</protein>
<evidence type="ECO:0000313" key="1">
    <source>
        <dbReference type="EMBL" id="CAK5058061.1"/>
    </source>
</evidence>
<dbReference type="Proteomes" id="UP001497535">
    <property type="component" value="Unassembled WGS sequence"/>
</dbReference>